<dbReference type="AlphaFoldDB" id="A0A5C6P3H2"/>
<feature type="region of interest" description="Disordered" evidence="1">
    <location>
        <begin position="1"/>
        <end position="186"/>
    </location>
</feature>
<reference evidence="2 3" key="1">
    <citation type="submission" date="2019-04" db="EMBL/GenBank/DDBJ databases">
        <title>Chromosome genome assembly for Takifugu flavidus.</title>
        <authorList>
            <person name="Xiao S."/>
        </authorList>
    </citation>
    <scope>NUCLEOTIDE SEQUENCE [LARGE SCALE GENOMIC DNA]</scope>
    <source>
        <strain evidence="2">HTHZ2018</strain>
        <tissue evidence="2">Muscle</tissue>
    </source>
</reference>
<feature type="compositionally biased region" description="Polar residues" evidence="1">
    <location>
        <begin position="171"/>
        <end position="186"/>
    </location>
</feature>
<gene>
    <name evidence="2" type="ORF">D4764_14G0003750</name>
</gene>
<evidence type="ECO:0000313" key="3">
    <source>
        <dbReference type="Proteomes" id="UP000324091"/>
    </source>
</evidence>
<evidence type="ECO:0000313" key="2">
    <source>
        <dbReference type="EMBL" id="TWW74374.1"/>
    </source>
</evidence>
<accession>A0A5C6P3H2</accession>
<dbReference type="Proteomes" id="UP000324091">
    <property type="component" value="Chromosome 14"/>
</dbReference>
<evidence type="ECO:0000256" key="1">
    <source>
        <dbReference type="SAM" id="MobiDB-lite"/>
    </source>
</evidence>
<feature type="compositionally biased region" description="Basic residues" evidence="1">
    <location>
        <begin position="125"/>
        <end position="135"/>
    </location>
</feature>
<feature type="compositionally biased region" description="Low complexity" evidence="1">
    <location>
        <begin position="65"/>
        <end position="75"/>
    </location>
</feature>
<keyword evidence="3" id="KW-1185">Reference proteome</keyword>
<proteinExistence type="predicted"/>
<dbReference type="EMBL" id="RHFK02000006">
    <property type="protein sequence ID" value="TWW74374.1"/>
    <property type="molecule type" value="Genomic_DNA"/>
</dbReference>
<name>A0A5C6P3H2_9TELE</name>
<organism evidence="2 3">
    <name type="scientific">Takifugu flavidus</name>
    <name type="common">sansaifugu</name>
    <dbReference type="NCBI Taxonomy" id="433684"/>
    <lineage>
        <taxon>Eukaryota</taxon>
        <taxon>Metazoa</taxon>
        <taxon>Chordata</taxon>
        <taxon>Craniata</taxon>
        <taxon>Vertebrata</taxon>
        <taxon>Euteleostomi</taxon>
        <taxon>Actinopterygii</taxon>
        <taxon>Neopterygii</taxon>
        <taxon>Teleostei</taxon>
        <taxon>Neoteleostei</taxon>
        <taxon>Acanthomorphata</taxon>
        <taxon>Eupercaria</taxon>
        <taxon>Tetraodontiformes</taxon>
        <taxon>Tetradontoidea</taxon>
        <taxon>Tetraodontidae</taxon>
        <taxon>Takifugu</taxon>
    </lineage>
</organism>
<comment type="caution">
    <text evidence="2">The sequence shown here is derived from an EMBL/GenBank/DDBJ whole genome shotgun (WGS) entry which is preliminary data.</text>
</comment>
<sequence>MGTLQSKVRVEHGAGDRLSPVMDIMTKKTAGNPTPGHPPLLKLPYQPPPSSLIAPSWPTTPQRAPSSPLLPLPTLDDLHPPEGLHPTTSSTACEGDERTGQQALDRSRLLGSCETPPSSGERRRHDNNHRSRGRKTQTPATTVVGMDTGHETGGEEEGMAEGTRRAEDGDTQSSNSIRNHGNNWTD</sequence>
<protein>
    <submittedName>
        <fullName evidence="2">Uncharacterized protein</fullName>
    </submittedName>
</protein>